<evidence type="ECO:0000313" key="2">
    <source>
        <dbReference type="EMBL" id="MFC7186744.1"/>
    </source>
</evidence>
<keyword evidence="3" id="KW-1185">Reference proteome</keyword>
<accession>A0ABD5YBK8</accession>
<feature type="transmembrane region" description="Helical" evidence="1">
    <location>
        <begin position="33"/>
        <end position="54"/>
    </location>
</feature>
<dbReference type="Proteomes" id="UP001596390">
    <property type="component" value="Unassembled WGS sequence"/>
</dbReference>
<evidence type="ECO:0000313" key="3">
    <source>
        <dbReference type="Proteomes" id="UP001596390"/>
    </source>
</evidence>
<dbReference type="AlphaFoldDB" id="A0ABD5YBK8"/>
<proteinExistence type="predicted"/>
<gene>
    <name evidence="2" type="ORF">ACFQMK_07565</name>
</gene>
<organism evidence="2 3">
    <name type="scientific">Halorubrum yunnanense</name>
    <dbReference type="NCBI Taxonomy" id="1526162"/>
    <lineage>
        <taxon>Archaea</taxon>
        <taxon>Methanobacteriati</taxon>
        <taxon>Methanobacteriota</taxon>
        <taxon>Stenosarchaea group</taxon>
        <taxon>Halobacteria</taxon>
        <taxon>Halobacteriales</taxon>
        <taxon>Haloferacaceae</taxon>
        <taxon>Halorubrum</taxon>
    </lineage>
</organism>
<dbReference type="RefSeq" id="WP_267663727.1">
    <property type="nucleotide sequence ID" value="NZ_JAODIX010000030.1"/>
</dbReference>
<dbReference type="InterPro" id="IPR058293">
    <property type="entry name" value="DUF7987"/>
</dbReference>
<keyword evidence="1" id="KW-1133">Transmembrane helix</keyword>
<comment type="caution">
    <text evidence="2">The sequence shown here is derived from an EMBL/GenBank/DDBJ whole genome shotgun (WGS) entry which is preliminary data.</text>
</comment>
<keyword evidence="1" id="KW-0472">Membrane</keyword>
<dbReference type="Pfam" id="PF25949">
    <property type="entry name" value="DUF7987"/>
    <property type="match status" value="1"/>
</dbReference>
<keyword evidence="1" id="KW-0812">Transmembrane</keyword>
<dbReference type="EMBL" id="JBHSZZ010000030">
    <property type="protein sequence ID" value="MFC7186744.1"/>
    <property type="molecule type" value="Genomic_DNA"/>
</dbReference>
<name>A0ABD5YBK8_9EURY</name>
<feature type="transmembrane region" description="Helical" evidence="1">
    <location>
        <begin position="7"/>
        <end position="27"/>
    </location>
</feature>
<sequence length="60" mass="6183">MVSRENAVIGTCIAFTAAVALLVDSLNASYPEWAPLALLIGGGVVTPLAINEALNNRETA</sequence>
<protein>
    <submittedName>
        <fullName evidence="2">Uncharacterized protein</fullName>
    </submittedName>
</protein>
<evidence type="ECO:0000256" key="1">
    <source>
        <dbReference type="SAM" id="Phobius"/>
    </source>
</evidence>
<reference evidence="2 3" key="1">
    <citation type="journal article" date="2019" name="Int. J. Syst. Evol. Microbiol.">
        <title>The Global Catalogue of Microorganisms (GCM) 10K type strain sequencing project: providing services to taxonomists for standard genome sequencing and annotation.</title>
        <authorList>
            <consortium name="The Broad Institute Genomics Platform"/>
            <consortium name="The Broad Institute Genome Sequencing Center for Infectious Disease"/>
            <person name="Wu L."/>
            <person name="Ma J."/>
        </authorList>
    </citation>
    <scope>NUCLEOTIDE SEQUENCE [LARGE SCALE GENOMIC DNA]</scope>
    <source>
        <strain evidence="2 3">Q85</strain>
    </source>
</reference>